<evidence type="ECO:0000313" key="9">
    <source>
        <dbReference type="EMBL" id="MDK3074166.1"/>
    </source>
</evidence>
<evidence type="ECO:0000256" key="3">
    <source>
        <dbReference type="ARBA" id="ARBA00036002"/>
    </source>
</evidence>
<proteinExistence type="inferred from homology"/>
<name>A0ABT7FGB6_9RHOB</name>
<evidence type="ECO:0000256" key="2">
    <source>
        <dbReference type="ARBA" id="ARBA00035880"/>
    </source>
</evidence>
<comment type="catalytic activity">
    <reaction evidence="7">
        <text>a medium-chain fatty acyl-CoA + H2O = a medium-chain fatty acid + CoA + H(+)</text>
        <dbReference type="Rhea" id="RHEA:68184"/>
        <dbReference type="ChEBI" id="CHEBI:15377"/>
        <dbReference type="ChEBI" id="CHEBI:15378"/>
        <dbReference type="ChEBI" id="CHEBI:57287"/>
        <dbReference type="ChEBI" id="CHEBI:59558"/>
        <dbReference type="ChEBI" id="CHEBI:90546"/>
    </reaction>
</comment>
<dbReference type="EC" id="3.1.2.20" evidence="5"/>
<dbReference type="InterPro" id="IPR003736">
    <property type="entry name" value="PAAI_dom"/>
</dbReference>
<dbReference type="CDD" id="cd03443">
    <property type="entry name" value="PaaI_thioesterase"/>
    <property type="match status" value="1"/>
</dbReference>
<comment type="catalytic activity">
    <reaction evidence="2">
        <text>a fatty acyl-CoA + H2O = a fatty acid + CoA + H(+)</text>
        <dbReference type="Rhea" id="RHEA:16781"/>
        <dbReference type="ChEBI" id="CHEBI:15377"/>
        <dbReference type="ChEBI" id="CHEBI:15378"/>
        <dbReference type="ChEBI" id="CHEBI:28868"/>
        <dbReference type="ChEBI" id="CHEBI:57287"/>
        <dbReference type="ChEBI" id="CHEBI:77636"/>
        <dbReference type="EC" id="3.1.2.20"/>
    </reaction>
</comment>
<comment type="catalytic activity">
    <reaction evidence="3">
        <text>a long-chain fatty acyl-CoA + H2O = a long-chain fatty acid + CoA + H(+)</text>
        <dbReference type="Rhea" id="RHEA:67680"/>
        <dbReference type="ChEBI" id="CHEBI:15377"/>
        <dbReference type="ChEBI" id="CHEBI:15378"/>
        <dbReference type="ChEBI" id="CHEBI:57287"/>
        <dbReference type="ChEBI" id="CHEBI:57560"/>
        <dbReference type="ChEBI" id="CHEBI:83139"/>
    </reaction>
</comment>
<evidence type="ECO:0000256" key="5">
    <source>
        <dbReference type="ARBA" id="ARBA00038894"/>
    </source>
</evidence>
<accession>A0ABT7FGB6</accession>
<evidence type="ECO:0000256" key="4">
    <source>
        <dbReference type="ARBA" id="ARBA00038381"/>
    </source>
</evidence>
<dbReference type="NCBIfam" id="TIGR00369">
    <property type="entry name" value="unchar_dom_1"/>
    <property type="match status" value="1"/>
</dbReference>
<dbReference type="InterPro" id="IPR029069">
    <property type="entry name" value="HotDog_dom_sf"/>
</dbReference>
<comment type="caution">
    <text evidence="9">The sequence shown here is derived from an EMBL/GenBank/DDBJ whole genome shotgun (WGS) entry which is preliminary data.</text>
</comment>
<dbReference type="Proteomes" id="UP001227126">
    <property type="component" value="Unassembled WGS sequence"/>
</dbReference>
<dbReference type="RefSeq" id="WP_284486100.1">
    <property type="nucleotide sequence ID" value="NZ_JASNJE010000016.1"/>
</dbReference>
<dbReference type="SUPFAM" id="SSF54637">
    <property type="entry name" value="Thioesterase/thiol ester dehydrase-isomerase"/>
    <property type="match status" value="1"/>
</dbReference>
<keyword evidence="10" id="KW-1185">Reference proteome</keyword>
<dbReference type="PANTHER" id="PTHR43240">
    <property type="entry name" value="1,4-DIHYDROXY-2-NAPHTHOYL-COA THIOESTERASE 1"/>
    <property type="match status" value="1"/>
</dbReference>
<evidence type="ECO:0000256" key="1">
    <source>
        <dbReference type="ARBA" id="ARBA00022801"/>
    </source>
</evidence>
<protein>
    <recommendedName>
        <fullName evidence="6">Medium/long-chain acyl-CoA thioesterase YigI</fullName>
        <ecNumber evidence="5">3.1.2.20</ecNumber>
    </recommendedName>
</protein>
<dbReference type="InterPro" id="IPR006683">
    <property type="entry name" value="Thioestr_dom"/>
</dbReference>
<feature type="domain" description="Thioesterase" evidence="8">
    <location>
        <begin position="55"/>
        <end position="121"/>
    </location>
</feature>
<evidence type="ECO:0000256" key="7">
    <source>
        <dbReference type="ARBA" id="ARBA00048062"/>
    </source>
</evidence>
<dbReference type="EMBL" id="JASNJE010000016">
    <property type="protein sequence ID" value="MDK3074166.1"/>
    <property type="molecule type" value="Genomic_DNA"/>
</dbReference>
<dbReference type="PANTHER" id="PTHR43240:SF20">
    <property type="entry name" value="MEDIUM_LONG-CHAIN ACYL-COA THIOESTERASE YIGI"/>
    <property type="match status" value="1"/>
</dbReference>
<keyword evidence="1 9" id="KW-0378">Hydrolase</keyword>
<dbReference type="GO" id="GO:0016787">
    <property type="term" value="F:hydrolase activity"/>
    <property type="evidence" value="ECO:0007669"/>
    <property type="project" value="UniProtKB-KW"/>
</dbReference>
<comment type="similarity">
    <text evidence="4">Belongs to the YigI thioesterase family.</text>
</comment>
<dbReference type="Gene3D" id="3.10.129.10">
    <property type="entry name" value="Hotdog Thioesterase"/>
    <property type="match status" value="1"/>
</dbReference>
<evidence type="ECO:0000313" key="10">
    <source>
        <dbReference type="Proteomes" id="UP001227126"/>
    </source>
</evidence>
<reference evidence="9 10" key="1">
    <citation type="submission" date="2023-05" db="EMBL/GenBank/DDBJ databases">
        <title>Sedimentitalea sp. nov. JM2-8.</title>
        <authorList>
            <person name="Huang J."/>
        </authorList>
    </citation>
    <scope>NUCLEOTIDE SEQUENCE [LARGE SCALE GENOMIC DNA]</scope>
    <source>
        <strain evidence="9 10">JM2-8</strain>
    </source>
</reference>
<evidence type="ECO:0000259" key="8">
    <source>
        <dbReference type="Pfam" id="PF03061"/>
    </source>
</evidence>
<gene>
    <name evidence="9" type="ORF">QO034_13685</name>
</gene>
<sequence>MHPTFEPRNPDFETLVRDGFARQSLMRTFGARLETVEPGLVVLTLGLDPALLQQHGFLHGGVSGAMLDTACGFAALSLMSPGAGVLTVEYKINFLAPARGRSFRFEGRVIRPGRTLLRTEGAALAMDGNGETPTLIATVSATMMCVQGQGIVG</sequence>
<organism evidence="9 10">
    <name type="scientific">Sedimentitalea xiamensis</name>
    <dbReference type="NCBI Taxonomy" id="3050037"/>
    <lineage>
        <taxon>Bacteria</taxon>
        <taxon>Pseudomonadati</taxon>
        <taxon>Pseudomonadota</taxon>
        <taxon>Alphaproteobacteria</taxon>
        <taxon>Rhodobacterales</taxon>
        <taxon>Paracoccaceae</taxon>
        <taxon>Sedimentitalea</taxon>
    </lineage>
</organism>
<dbReference type="Pfam" id="PF03061">
    <property type="entry name" value="4HBT"/>
    <property type="match status" value="1"/>
</dbReference>
<evidence type="ECO:0000256" key="6">
    <source>
        <dbReference type="ARBA" id="ARBA00040062"/>
    </source>
</evidence>